<dbReference type="EMBL" id="CP049742">
    <property type="protein sequence ID" value="QPC48241.1"/>
    <property type="molecule type" value="Genomic_DNA"/>
</dbReference>
<evidence type="ECO:0000313" key="2">
    <source>
        <dbReference type="Proteomes" id="UP000593626"/>
    </source>
</evidence>
<dbReference type="Proteomes" id="UP000593626">
    <property type="component" value="Chromosome"/>
</dbReference>
<gene>
    <name evidence="1" type="ORF">G8O30_15605</name>
</gene>
<evidence type="ECO:0000313" key="1">
    <source>
        <dbReference type="EMBL" id="QPC48241.1"/>
    </source>
</evidence>
<dbReference type="AlphaFoldDB" id="A0A7S8CE15"/>
<sequence>MLLRMNHLYWLAITTTGYHGLTHAVMKYKKDKRIDRFTRWMIFSLFIIRLS</sequence>
<dbReference type="KEGG" id="mcui:G8O30_15605"/>
<reference evidence="1 2" key="1">
    <citation type="submission" date="2019-07" db="EMBL/GenBank/DDBJ databases">
        <title>Genome sequence of 2 isolates from Red Sea Mangroves.</title>
        <authorList>
            <person name="Sefrji F."/>
            <person name="Michoud G."/>
            <person name="Merlino G."/>
            <person name="Daffonchio D."/>
        </authorList>
    </citation>
    <scope>NUCLEOTIDE SEQUENCE [LARGE SCALE GENOMIC DNA]</scope>
    <source>
        <strain evidence="1 2">R1DC41</strain>
    </source>
</reference>
<organism evidence="1 2">
    <name type="scientific">Mangrovibacillus cuniculi</name>
    <dbReference type="NCBI Taxonomy" id="2593652"/>
    <lineage>
        <taxon>Bacteria</taxon>
        <taxon>Bacillati</taxon>
        <taxon>Bacillota</taxon>
        <taxon>Bacilli</taxon>
        <taxon>Bacillales</taxon>
        <taxon>Bacillaceae</taxon>
        <taxon>Mangrovibacillus</taxon>
    </lineage>
</organism>
<name>A0A7S8CE15_9BACI</name>
<protein>
    <submittedName>
        <fullName evidence="1">Uncharacterized protein</fullName>
    </submittedName>
</protein>
<keyword evidence="2" id="KW-1185">Reference proteome</keyword>
<dbReference type="RefSeq" id="WP_239672928.1">
    <property type="nucleotide sequence ID" value="NZ_CP049742.1"/>
</dbReference>
<accession>A0A7S8CE15</accession>
<proteinExistence type="predicted"/>